<reference evidence="1 2" key="1">
    <citation type="submission" date="2024-05" db="EMBL/GenBank/DDBJ databases">
        <title>A draft genome resource for the thread blight pathogen Marasmius tenuissimus strain MS-2.</title>
        <authorList>
            <person name="Yulfo-Soto G.E."/>
            <person name="Baruah I.K."/>
            <person name="Amoako-Attah I."/>
            <person name="Bukari Y."/>
            <person name="Meinhardt L.W."/>
            <person name="Bailey B.A."/>
            <person name="Cohen S.P."/>
        </authorList>
    </citation>
    <scope>NUCLEOTIDE SEQUENCE [LARGE SCALE GENOMIC DNA]</scope>
    <source>
        <strain evidence="1 2">MS-2</strain>
    </source>
</reference>
<dbReference type="Proteomes" id="UP001437256">
    <property type="component" value="Unassembled WGS sequence"/>
</dbReference>
<keyword evidence="2" id="KW-1185">Reference proteome</keyword>
<organism evidence="1 2">
    <name type="scientific">Marasmius tenuissimus</name>
    <dbReference type="NCBI Taxonomy" id="585030"/>
    <lineage>
        <taxon>Eukaryota</taxon>
        <taxon>Fungi</taxon>
        <taxon>Dikarya</taxon>
        <taxon>Basidiomycota</taxon>
        <taxon>Agaricomycotina</taxon>
        <taxon>Agaricomycetes</taxon>
        <taxon>Agaricomycetidae</taxon>
        <taxon>Agaricales</taxon>
        <taxon>Marasmiineae</taxon>
        <taxon>Marasmiaceae</taxon>
        <taxon>Marasmius</taxon>
    </lineage>
</organism>
<sequence length="442" mass="50198">MPSAAVLSSVSSHWRDLTISFPKLWSHLRFEIGGKTGVERYDNEERQRCFRETNYHLDRAGKAPLTLAFLEVDIRDGVDLMPFDLALDALCRRVGQWANIEFDLGRFFLEANASTLRMIRGNLVNLQSYCSREGGIDHRWATDFLGTCPSLQNVSLREWGRSRSFSLLPTLLPWNQLRSLSLATPSSPYSVFEMLGWCPNLESLTFWTYESDPTWPQVRVEPASWSVHSLSIIIVDGYDTMIFQDFLQYVTLPHLASLDMNTLSITNEPTLSTKREKCLHDLIRRSSRSITSLSPHHCPFTGEQAVDLLRLLPGLTYLYIDENMPVETVSTSNISIIYHEHLFDHLSVDPSSTTRPFLPRLTNLKIVVGSKAFPDKAFVKAIRSRWILDPELSVRVGVDCIRSVEVSFNDYPANVPDSLLRLEKLKKLGLGVSIPECRTSSS</sequence>
<protein>
    <recommendedName>
        <fullName evidence="3">F-box domain-containing protein</fullName>
    </recommendedName>
</protein>
<evidence type="ECO:0000313" key="2">
    <source>
        <dbReference type="Proteomes" id="UP001437256"/>
    </source>
</evidence>
<dbReference type="Gene3D" id="3.80.10.10">
    <property type="entry name" value="Ribonuclease Inhibitor"/>
    <property type="match status" value="1"/>
</dbReference>
<dbReference type="SUPFAM" id="SSF52047">
    <property type="entry name" value="RNI-like"/>
    <property type="match status" value="1"/>
</dbReference>
<evidence type="ECO:0008006" key="3">
    <source>
        <dbReference type="Google" id="ProtNLM"/>
    </source>
</evidence>
<proteinExistence type="predicted"/>
<evidence type="ECO:0000313" key="1">
    <source>
        <dbReference type="EMBL" id="KAL0058883.1"/>
    </source>
</evidence>
<comment type="caution">
    <text evidence="1">The sequence shown here is derived from an EMBL/GenBank/DDBJ whole genome shotgun (WGS) entry which is preliminary data.</text>
</comment>
<accession>A0ABR2ZC47</accession>
<dbReference type="EMBL" id="JBBXMP010000267">
    <property type="protein sequence ID" value="KAL0058883.1"/>
    <property type="molecule type" value="Genomic_DNA"/>
</dbReference>
<name>A0ABR2ZC47_9AGAR</name>
<dbReference type="InterPro" id="IPR032675">
    <property type="entry name" value="LRR_dom_sf"/>
</dbReference>
<gene>
    <name evidence="1" type="ORF">AAF712_014421</name>
</gene>